<dbReference type="GeneID" id="27722603"/>
<dbReference type="KEGG" id="sapo:SAPIO_CDS3531"/>
<evidence type="ECO:0000313" key="2">
    <source>
        <dbReference type="EMBL" id="KEZ44513.1"/>
    </source>
</evidence>
<proteinExistence type="predicted"/>
<keyword evidence="3" id="KW-1185">Reference proteome</keyword>
<dbReference type="RefSeq" id="XP_016644312.1">
    <property type="nucleotide sequence ID" value="XM_016786306.1"/>
</dbReference>
<comment type="caution">
    <text evidence="2">The sequence shown here is derived from an EMBL/GenBank/DDBJ whole genome shotgun (WGS) entry which is preliminary data.</text>
</comment>
<dbReference type="OMA" id="TVCADYI"/>
<organism evidence="2 3">
    <name type="scientific">Pseudallescheria apiosperma</name>
    <name type="common">Scedosporium apiospermum</name>
    <dbReference type="NCBI Taxonomy" id="563466"/>
    <lineage>
        <taxon>Eukaryota</taxon>
        <taxon>Fungi</taxon>
        <taxon>Dikarya</taxon>
        <taxon>Ascomycota</taxon>
        <taxon>Pezizomycotina</taxon>
        <taxon>Sordariomycetes</taxon>
        <taxon>Hypocreomycetidae</taxon>
        <taxon>Microascales</taxon>
        <taxon>Microascaceae</taxon>
        <taxon>Scedosporium</taxon>
    </lineage>
</organism>
<feature type="region of interest" description="Disordered" evidence="1">
    <location>
        <begin position="161"/>
        <end position="183"/>
    </location>
</feature>
<feature type="region of interest" description="Disordered" evidence="1">
    <location>
        <begin position="1"/>
        <end position="55"/>
    </location>
</feature>
<dbReference type="AlphaFoldDB" id="A0A084GB01"/>
<name>A0A084GB01_PSEDA</name>
<evidence type="ECO:0000256" key="1">
    <source>
        <dbReference type="SAM" id="MobiDB-lite"/>
    </source>
</evidence>
<dbReference type="HOGENOM" id="CLU_912625_0_0_1"/>
<protein>
    <submittedName>
        <fullName evidence="2">Uncharacterized protein</fullName>
    </submittedName>
</protein>
<accession>A0A084GB01</accession>
<evidence type="ECO:0000313" key="3">
    <source>
        <dbReference type="Proteomes" id="UP000028545"/>
    </source>
</evidence>
<feature type="compositionally biased region" description="Pro residues" evidence="1">
    <location>
        <begin position="34"/>
        <end position="46"/>
    </location>
</feature>
<reference evidence="2 3" key="1">
    <citation type="journal article" date="2014" name="Genome Announc.">
        <title>Draft genome sequence of the pathogenic fungus Scedosporium apiospermum.</title>
        <authorList>
            <person name="Vandeputte P."/>
            <person name="Ghamrawi S."/>
            <person name="Rechenmann M."/>
            <person name="Iltis A."/>
            <person name="Giraud S."/>
            <person name="Fleury M."/>
            <person name="Thornton C."/>
            <person name="Delhaes L."/>
            <person name="Meyer W."/>
            <person name="Papon N."/>
            <person name="Bouchara J.P."/>
        </authorList>
    </citation>
    <scope>NUCLEOTIDE SEQUENCE [LARGE SCALE GENOMIC DNA]</scope>
    <source>
        <strain evidence="2 3">IHEM 14462</strain>
    </source>
</reference>
<sequence length="305" mass="33049">MLRRCYNTCEPEKSPTPPPCDVDTPLPTYAVIRPPDPTKSPEYPPEPTEEPSSDCSSVTVCADYINECGLMYGGCFPDCTPWPTFTPPPCPTTTSTLKTHAVKPTKRPECSDGGEHIICVDKVNECMMKYGGCYDYCATPTPSFITPVCPTSTKKTTIVKPTRTRRTKTKPTPTSSQSYPPGMEEQCERNGSLILCADGIDECGNGWGTCFDVCATPTLSRPTTPCSITPEPTVASPEPISESCSDITLCIDYVNECGMWYGGCHDICSTPSYAKPPCPSTMTVTTFETATPTGVDPGYEYGDDY</sequence>
<dbReference type="EMBL" id="JOWA01000088">
    <property type="protein sequence ID" value="KEZ44513.1"/>
    <property type="molecule type" value="Genomic_DNA"/>
</dbReference>
<gene>
    <name evidence="2" type="ORF">SAPIO_CDS3531</name>
</gene>
<dbReference type="Proteomes" id="UP000028545">
    <property type="component" value="Unassembled WGS sequence"/>
</dbReference>
<dbReference type="OrthoDB" id="3924764at2759"/>
<dbReference type="VEuPathDB" id="FungiDB:SAPIO_CDS3531"/>